<keyword evidence="3 5" id="KW-0687">Ribonucleoprotein</keyword>
<dbReference type="GO" id="GO:0015934">
    <property type="term" value="C:large ribosomal subunit"/>
    <property type="evidence" value="ECO:0007669"/>
    <property type="project" value="InterPro"/>
</dbReference>
<dbReference type="GO" id="GO:0002181">
    <property type="term" value="P:cytoplasmic translation"/>
    <property type="evidence" value="ECO:0007669"/>
    <property type="project" value="TreeGrafter"/>
</dbReference>
<dbReference type="Gene3D" id="2.40.50.140">
    <property type="entry name" value="Nucleic acid-binding proteins"/>
    <property type="match status" value="1"/>
</dbReference>
<evidence type="ECO:0000256" key="5">
    <source>
        <dbReference type="HAMAP-Rule" id="MF_01320"/>
    </source>
</evidence>
<dbReference type="GO" id="GO:0016740">
    <property type="term" value="F:transferase activity"/>
    <property type="evidence" value="ECO:0007669"/>
    <property type="project" value="InterPro"/>
</dbReference>
<keyword evidence="5" id="KW-0694">RNA-binding</keyword>
<dbReference type="PANTHER" id="PTHR13691">
    <property type="entry name" value="RIBOSOMAL PROTEIN L2"/>
    <property type="match status" value="1"/>
</dbReference>
<dbReference type="Gene3D" id="4.10.950.10">
    <property type="entry name" value="Ribosomal protein L2, domain 3"/>
    <property type="match status" value="1"/>
</dbReference>
<sequence>MAIKTFRPVTPGLRHRVQVISGELTSNESQPVKSLTVGKRSTGGRASNGRISVRHHGGGHKRKYRIIDFKRDKFGVPGKVSGIEYDPNRSANIALITYVDGEKRYILSPKGLRVGQTILSGPEAAPEVGNALPLEKIPVGFTVHNVELTLGRGGQLARSAGVSALIAAKEGDYVVLKLPSGEQRMVFKKCMATVGQVGNDEHMNERIGKAGRTRWLGIRPTVRGTVMNPVDHPHGGGEGKGKGYKQPVSPWGQPAKGYKTRDTHKPSGRFIVKRRK</sequence>
<dbReference type="InterPro" id="IPR022671">
    <property type="entry name" value="Ribosomal_uL2_CS"/>
</dbReference>
<dbReference type="InterPro" id="IPR022669">
    <property type="entry name" value="Ribosomal_uL2_C"/>
</dbReference>
<dbReference type="SUPFAM" id="SSF50104">
    <property type="entry name" value="Translation proteins SH3-like domain"/>
    <property type="match status" value="1"/>
</dbReference>
<dbReference type="SMART" id="SM01382">
    <property type="entry name" value="Ribosomal_L2_C"/>
    <property type="match status" value="1"/>
</dbReference>
<comment type="subunit">
    <text evidence="5">Part of the 50S ribosomal subunit. Forms a bridge to the 30S subunit in the 70S ribosome.</text>
</comment>
<dbReference type="HAMAP" id="MF_01320_B">
    <property type="entry name" value="Ribosomal_uL2_B"/>
    <property type="match status" value="1"/>
</dbReference>
<dbReference type="InterPro" id="IPR005880">
    <property type="entry name" value="Ribosomal_uL2_bac/org-type"/>
</dbReference>
<dbReference type="InterPro" id="IPR014722">
    <property type="entry name" value="Rib_uL2_dom2"/>
</dbReference>
<feature type="region of interest" description="Disordered" evidence="6">
    <location>
        <begin position="30"/>
        <end position="58"/>
    </location>
</feature>
<dbReference type="InterPro" id="IPR012340">
    <property type="entry name" value="NA-bd_OB-fold"/>
</dbReference>
<feature type="compositionally biased region" description="Basic and acidic residues" evidence="6">
    <location>
        <begin position="231"/>
        <end position="241"/>
    </location>
</feature>
<proteinExistence type="inferred from homology"/>
<dbReference type="EMBL" id="FWDO01000004">
    <property type="protein sequence ID" value="SLM17823.1"/>
    <property type="molecule type" value="Genomic_DNA"/>
</dbReference>
<dbReference type="PANTHER" id="PTHR13691:SF5">
    <property type="entry name" value="LARGE RIBOSOMAL SUBUNIT PROTEIN UL2M"/>
    <property type="match status" value="1"/>
</dbReference>
<dbReference type="InterPro" id="IPR002171">
    <property type="entry name" value="Ribosomal_uL2"/>
</dbReference>
<reference evidence="9" key="1">
    <citation type="submission" date="2017-02" db="EMBL/GenBank/DDBJ databases">
        <authorList>
            <person name="Regsiter A."/>
            <person name="William W."/>
        </authorList>
    </citation>
    <scope>NUCLEOTIDE SEQUENCE</scope>
    <source>
        <strain evidence="9">BdmA 4</strain>
    </source>
</reference>
<gene>
    <name evidence="5 9" type="primary">rplB</name>
    <name evidence="9" type="ORF">SPIRO4BDMA_40392</name>
</gene>
<dbReference type="FunFam" id="2.30.30.30:FF:000001">
    <property type="entry name" value="50S ribosomal protein L2"/>
    <property type="match status" value="1"/>
</dbReference>
<dbReference type="InterPro" id="IPR022666">
    <property type="entry name" value="Ribosomal_uL2_RNA-bd_dom"/>
</dbReference>
<evidence type="ECO:0000256" key="1">
    <source>
        <dbReference type="ARBA" id="ARBA00005636"/>
    </source>
</evidence>
<evidence type="ECO:0000256" key="4">
    <source>
        <dbReference type="ARBA" id="ARBA00035242"/>
    </source>
</evidence>
<comment type="similarity">
    <text evidence="1 5">Belongs to the universal ribosomal protein uL2 family.</text>
</comment>
<dbReference type="PIRSF" id="PIRSF002158">
    <property type="entry name" value="Ribosomal_L2"/>
    <property type="match status" value="1"/>
</dbReference>
<dbReference type="InterPro" id="IPR008991">
    <property type="entry name" value="Translation_prot_SH3-like_sf"/>
</dbReference>
<evidence type="ECO:0000259" key="8">
    <source>
        <dbReference type="SMART" id="SM01383"/>
    </source>
</evidence>
<dbReference type="Gene3D" id="2.30.30.30">
    <property type="match status" value="1"/>
</dbReference>
<dbReference type="Pfam" id="PF03947">
    <property type="entry name" value="Ribosomal_L2_C"/>
    <property type="match status" value="1"/>
</dbReference>
<comment type="function">
    <text evidence="5">One of the primary rRNA binding proteins. Required for association of the 30S and 50S subunits to form the 70S ribosome, for tRNA binding and peptide bond formation. It has been suggested to have peptidyltransferase activity; this is somewhat controversial. Makes several contacts with the 16S rRNA in the 70S ribosome.</text>
</comment>
<feature type="domain" description="Large ribosomal subunit protein uL2 C-terminal" evidence="7">
    <location>
        <begin position="126"/>
        <end position="254"/>
    </location>
</feature>
<accession>A0A3P3XPQ0</accession>
<evidence type="ECO:0000256" key="3">
    <source>
        <dbReference type="ARBA" id="ARBA00023274"/>
    </source>
</evidence>
<keyword evidence="5" id="KW-0699">rRNA-binding</keyword>
<protein>
    <recommendedName>
        <fullName evidence="4 5">Large ribosomal subunit protein uL2</fullName>
    </recommendedName>
</protein>
<dbReference type="SUPFAM" id="SSF50249">
    <property type="entry name" value="Nucleic acid-binding proteins"/>
    <property type="match status" value="1"/>
</dbReference>
<dbReference type="AlphaFoldDB" id="A0A3P3XPQ0"/>
<name>A0A3P3XPQ0_9SPIR</name>
<evidence type="ECO:0000256" key="2">
    <source>
        <dbReference type="ARBA" id="ARBA00022980"/>
    </source>
</evidence>
<feature type="region of interest" description="Disordered" evidence="6">
    <location>
        <begin position="224"/>
        <end position="276"/>
    </location>
</feature>
<organism evidence="9">
    <name type="scientific">uncultured spirochete</name>
    <dbReference type="NCBI Taxonomy" id="156406"/>
    <lineage>
        <taxon>Bacteria</taxon>
        <taxon>Pseudomonadati</taxon>
        <taxon>Spirochaetota</taxon>
        <taxon>Spirochaetia</taxon>
        <taxon>Spirochaetales</taxon>
        <taxon>environmental samples</taxon>
    </lineage>
</organism>
<dbReference type="NCBIfam" id="TIGR01171">
    <property type="entry name" value="rplB_bact"/>
    <property type="match status" value="1"/>
</dbReference>
<dbReference type="FunFam" id="2.40.50.140:FF:000003">
    <property type="entry name" value="50S ribosomal protein L2"/>
    <property type="match status" value="1"/>
</dbReference>
<keyword evidence="2 5" id="KW-0689">Ribosomal protein</keyword>
<evidence type="ECO:0000259" key="7">
    <source>
        <dbReference type="SMART" id="SM01382"/>
    </source>
</evidence>
<feature type="domain" description="Large ribosomal subunit protein uL2 RNA-binding" evidence="8">
    <location>
        <begin position="44"/>
        <end position="120"/>
    </location>
</feature>
<evidence type="ECO:0000313" key="9">
    <source>
        <dbReference type="EMBL" id="SLM17823.1"/>
    </source>
</evidence>
<dbReference type="PROSITE" id="PS00467">
    <property type="entry name" value="RIBOSOMAL_L2"/>
    <property type="match status" value="1"/>
</dbReference>
<dbReference type="GO" id="GO:0003735">
    <property type="term" value="F:structural constituent of ribosome"/>
    <property type="evidence" value="ECO:0007669"/>
    <property type="project" value="InterPro"/>
</dbReference>
<dbReference type="SMART" id="SM01383">
    <property type="entry name" value="Ribosomal_L2"/>
    <property type="match status" value="1"/>
</dbReference>
<dbReference type="InterPro" id="IPR014726">
    <property type="entry name" value="Ribosomal_uL2_dom3"/>
</dbReference>
<dbReference type="FunFam" id="4.10.950.10:FF:000001">
    <property type="entry name" value="50S ribosomal protein L2"/>
    <property type="match status" value="1"/>
</dbReference>
<evidence type="ECO:0000256" key="6">
    <source>
        <dbReference type="SAM" id="MobiDB-lite"/>
    </source>
</evidence>
<dbReference type="GO" id="GO:0019843">
    <property type="term" value="F:rRNA binding"/>
    <property type="evidence" value="ECO:0007669"/>
    <property type="project" value="UniProtKB-UniRule"/>
</dbReference>
<dbReference type="Pfam" id="PF00181">
    <property type="entry name" value="Ribosomal_L2_N"/>
    <property type="match status" value="1"/>
</dbReference>